<accession>A0A2M8GMM7</accession>
<name>A0A2M8GMM7_9BACT</name>
<dbReference type="Proteomes" id="UP000229370">
    <property type="component" value="Unassembled WGS sequence"/>
</dbReference>
<dbReference type="AlphaFoldDB" id="A0A2M8GMM7"/>
<dbReference type="EMBL" id="PFQK01000048">
    <property type="protein sequence ID" value="PJC81827.1"/>
    <property type="molecule type" value="Genomic_DNA"/>
</dbReference>
<reference evidence="3" key="1">
    <citation type="submission" date="2017-09" db="EMBL/GenBank/DDBJ databases">
        <title>Depth-based differentiation of microbial function through sediment-hosted aquifers and enrichment of novel symbionts in the deep terrestrial subsurface.</title>
        <authorList>
            <person name="Probst A.J."/>
            <person name="Ladd B."/>
            <person name="Jarett J.K."/>
            <person name="Geller-Mcgrath D.E."/>
            <person name="Sieber C.M.K."/>
            <person name="Emerson J.B."/>
            <person name="Anantharaman K."/>
            <person name="Thomas B.C."/>
            <person name="Malmstrom R."/>
            <person name="Stieglmeier M."/>
            <person name="Klingl A."/>
            <person name="Woyke T."/>
            <person name="Ryan C.M."/>
            <person name="Banfield J.F."/>
        </authorList>
    </citation>
    <scope>NUCLEOTIDE SEQUENCE [LARGE SCALE GENOMIC DNA]</scope>
</reference>
<evidence type="ECO:0000313" key="2">
    <source>
        <dbReference type="EMBL" id="PJC81827.1"/>
    </source>
</evidence>
<evidence type="ECO:0000313" key="3">
    <source>
        <dbReference type="Proteomes" id="UP000229370"/>
    </source>
</evidence>
<keyword evidence="1" id="KW-1133">Transmembrane helix</keyword>
<keyword evidence="1" id="KW-0472">Membrane</keyword>
<feature type="transmembrane region" description="Helical" evidence="1">
    <location>
        <begin position="1176"/>
        <end position="1198"/>
    </location>
</feature>
<organism evidence="2 3">
    <name type="scientific">Candidatus Roizmanbacteria bacterium CG_4_8_14_3_um_filter_36_10</name>
    <dbReference type="NCBI Taxonomy" id="1974834"/>
    <lineage>
        <taxon>Bacteria</taxon>
        <taxon>Candidatus Roizmaniibacteriota</taxon>
    </lineage>
</organism>
<gene>
    <name evidence="2" type="ORF">CO007_02700</name>
</gene>
<sequence length="1210" mass="138433">MGKIEKTMAAAPEAQPVGGIEMISQIIRQVKAEIQAADTQAKKDQLGGEVSQDLKRAETPAKEVAMEEALIKGSRQAFPTKQLEAAQVLKTVIRAAEAAKAGIRVSSSDQGQALLVKLADQSLSASTASSIAANILDFLLGDKNITLAGQLNPEFEQAFKRLSDSNSLAAEIIYKAVKQTAGNLGIPEADVDNKLKVEAAADLEHAERETNSFSIAEDEQFDLLNKKFDTALKKNFELLPSDPSALTSNERYRLRNCYLGGKEDLSQLQDGLRKIGLSESEVKEFWNLQRRKFRPADPRSIKGFLTNDRLIGLLDNACEIFKMDQFRKEGGKYQIIHIKADGSIYFDKRKFKKLITEYHFKALEKIFSNNTQLYQQAMSTLQMQYQYYFMGVQGLVEDVCDKMTTNIFMSNSDDDKEMREFLSDVSGRYQASLLNFAEVFHDLPLHARDAANFEKWSQFLGYIFPSEFAESFDPDDPIVSTARRTISMYLRQRVATNNNRIPSDLFSGEYIEEGVRYSIKDKATMTNILKKRMEKVRRQEGRIEEVKDWEVERAMVYGLGIGICSLMDPEVIISADPNWESDFRGIYPLAPVLSAKHNWGLGRGYPVATYVPELMKMDVTLFPEQRGFFRRAFFKKEWVPKKLHDWVAGKSKDLREKILTEFLDRRGQYQELLNMVNIGASLNSRHGWRTTLIKEILKEVIQTEDWMGDRRIEFEDFNKEAIFKWGNKEWDAFFDLGQRLYGTAAIWWLAPDRVKGELKRYLAGQLRKKTLKDAEFSEYETGEKAHEKRFEFLVKDKNGQFKKQKLTFAELREMRKDQLRGEGFYKYFRRNPGEFVLLLSQLAPEIFDLKNEIDGNKLRQRWGTVGVENLTKVRAWLKDVLLPKFVNVDTQVGPGKTHKDMKAAVKYAIERLVEESGTAYELLTIDTDDKKRIKRLEVEAGDIKDKKIRAALFGQGGLMNILAADDFGGFDDAGKFSLGDQGFFYRIGQAWTLKQNEINPFATDMNHYAFYKIIGSVGEDVMKRWLTDANIVKEIIGGVGHLDELLLEAARTRDLSKIMELHKKMYDPLKAIMGKEYAQRANYIMASIVAQFFYEHSFTRKSFLQFPFTNLMKLVLRKNVALSKIITENINAMSMDENALRDYFMKLSYGMNILPEKGLWSLEQLENAFDAKTDTFIFGNVAPNIFVVAALFILFTNLKKALEEAEGKKK</sequence>
<keyword evidence="1" id="KW-0812">Transmembrane</keyword>
<evidence type="ECO:0000256" key="1">
    <source>
        <dbReference type="SAM" id="Phobius"/>
    </source>
</evidence>
<proteinExistence type="predicted"/>
<protein>
    <submittedName>
        <fullName evidence="2">Uncharacterized protein</fullName>
    </submittedName>
</protein>
<comment type="caution">
    <text evidence="2">The sequence shown here is derived from an EMBL/GenBank/DDBJ whole genome shotgun (WGS) entry which is preliminary data.</text>
</comment>